<evidence type="ECO:0000313" key="2">
    <source>
        <dbReference type="Proteomes" id="UP001162992"/>
    </source>
</evidence>
<name>A0ACC2CFE3_DIPCM</name>
<dbReference type="EMBL" id="CM055101">
    <property type="protein sequence ID" value="KAJ7540708.1"/>
    <property type="molecule type" value="Genomic_DNA"/>
</dbReference>
<evidence type="ECO:0000313" key="1">
    <source>
        <dbReference type="EMBL" id="KAJ7540708.1"/>
    </source>
</evidence>
<sequence length="190" mass="21545">MSHFISLHAAPVLCSSTLSSSSVIAQTKLFNPSVNSVAAAFPNSLQWIVSTPLISSQIHTRQSSSLSKQSISVNACFDPAKWEGPGRRKPVEELYSILVEKNISQERQQELRVERWDKWESGRCAFKHEWKVDELVYIVKGSVRVTPIGSVTSAYFYAGDFIRYPKWLSAVLDFEGLYEQKYRFVAYGDE</sequence>
<proteinExistence type="predicted"/>
<accession>A0ACC2CFE3</accession>
<comment type="caution">
    <text evidence="1">The sequence shown here is derived from an EMBL/GenBank/DDBJ whole genome shotgun (WGS) entry which is preliminary data.</text>
</comment>
<keyword evidence="2" id="KW-1185">Reference proteome</keyword>
<dbReference type="Proteomes" id="UP001162992">
    <property type="component" value="Chromosome 10"/>
</dbReference>
<reference evidence="2" key="1">
    <citation type="journal article" date="2024" name="Proc. Natl. Acad. Sci. U.S.A.">
        <title>Extraordinary preservation of gene collinearity over three hundred million years revealed in homosporous lycophytes.</title>
        <authorList>
            <person name="Li C."/>
            <person name="Wickell D."/>
            <person name="Kuo L.Y."/>
            <person name="Chen X."/>
            <person name="Nie B."/>
            <person name="Liao X."/>
            <person name="Peng D."/>
            <person name="Ji J."/>
            <person name="Jenkins J."/>
            <person name="Williams M."/>
            <person name="Shu S."/>
            <person name="Plott C."/>
            <person name="Barry K."/>
            <person name="Rajasekar S."/>
            <person name="Grimwood J."/>
            <person name="Han X."/>
            <person name="Sun S."/>
            <person name="Hou Z."/>
            <person name="He W."/>
            <person name="Dai G."/>
            <person name="Sun C."/>
            <person name="Schmutz J."/>
            <person name="Leebens-Mack J.H."/>
            <person name="Li F.W."/>
            <person name="Wang L."/>
        </authorList>
    </citation>
    <scope>NUCLEOTIDE SEQUENCE [LARGE SCALE GENOMIC DNA]</scope>
    <source>
        <strain evidence="2">cv. PW_Plant_1</strain>
    </source>
</reference>
<protein>
    <submittedName>
        <fullName evidence="1">Uncharacterized protein</fullName>
    </submittedName>
</protein>
<gene>
    <name evidence="1" type="ORF">O6H91_10G027300</name>
</gene>
<organism evidence="1 2">
    <name type="scientific">Diphasiastrum complanatum</name>
    <name type="common">Issler's clubmoss</name>
    <name type="synonym">Lycopodium complanatum</name>
    <dbReference type="NCBI Taxonomy" id="34168"/>
    <lineage>
        <taxon>Eukaryota</taxon>
        <taxon>Viridiplantae</taxon>
        <taxon>Streptophyta</taxon>
        <taxon>Embryophyta</taxon>
        <taxon>Tracheophyta</taxon>
        <taxon>Lycopodiopsida</taxon>
        <taxon>Lycopodiales</taxon>
        <taxon>Lycopodiaceae</taxon>
        <taxon>Lycopodioideae</taxon>
        <taxon>Diphasiastrum</taxon>
    </lineage>
</organism>